<dbReference type="AlphaFoldDB" id="A0A1H6A066"/>
<keyword evidence="1" id="KW-0812">Transmembrane</keyword>
<dbReference type="OrthoDB" id="3436005at2"/>
<evidence type="ECO:0008006" key="4">
    <source>
        <dbReference type="Google" id="ProtNLM"/>
    </source>
</evidence>
<dbReference type="Proteomes" id="UP000236723">
    <property type="component" value="Unassembled WGS sequence"/>
</dbReference>
<keyword evidence="3" id="KW-1185">Reference proteome</keyword>
<evidence type="ECO:0000256" key="1">
    <source>
        <dbReference type="SAM" id="Phobius"/>
    </source>
</evidence>
<reference evidence="3" key="1">
    <citation type="submission" date="2016-10" db="EMBL/GenBank/DDBJ databases">
        <authorList>
            <person name="Varghese N."/>
            <person name="Submissions S."/>
        </authorList>
    </citation>
    <scope>NUCLEOTIDE SEQUENCE [LARGE SCALE GENOMIC DNA]</scope>
    <source>
        <strain evidence="3">DSM 43163</strain>
    </source>
</reference>
<protein>
    <recommendedName>
        <fullName evidence="4">PH domain-containing protein</fullName>
    </recommendedName>
</protein>
<feature type="transmembrane region" description="Helical" evidence="1">
    <location>
        <begin position="40"/>
        <end position="64"/>
    </location>
</feature>
<dbReference type="EMBL" id="FNVO01000005">
    <property type="protein sequence ID" value="SEG42128.1"/>
    <property type="molecule type" value="Genomic_DNA"/>
</dbReference>
<evidence type="ECO:0000313" key="3">
    <source>
        <dbReference type="Proteomes" id="UP000236723"/>
    </source>
</evidence>
<keyword evidence="1" id="KW-0472">Membrane</keyword>
<evidence type="ECO:0000313" key="2">
    <source>
        <dbReference type="EMBL" id="SEG42128.1"/>
    </source>
</evidence>
<organism evidence="2 3">
    <name type="scientific">Thermomonospora echinospora</name>
    <dbReference type="NCBI Taxonomy" id="1992"/>
    <lineage>
        <taxon>Bacteria</taxon>
        <taxon>Bacillati</taxon>
        <taxon>Actinomycetota</taxon>
        <taxon>Actinomycetes</taxon>
        <taxon>Streptosporangiales</taxon>
        <taxon>Thermomonosporaceae</taxon>
        <taxon>Thermomonospora</taxon>
    </lineage>
</organism>
<feature type="transmembrane region" description="Helical" evidence="1">
    <location>
        <begin position="12"/>
        <end position="34"/>
    </location>
</feature>
<keyword evidence="1" id="KW-1133">Transmembrane helix</keyword>
<gene>
    <name evidence="2" type="ORF">SAMN04489712_105118</name>
</gene>
<name>A0A1H6A066_9ACTN</name>
<dbReference type="RefSeq" id="WP_103938115.1">
    <property type="nucleotide sequence ID" value="NZ_FNVO01000005.1"/>
</dbReference>
<sequence>MLTVRARPSWYRAGRVASPLIAFGASVAFVTGGARGGTGFAAMGFLVLGVLGIAFFGAGTVLAAGNLLGRRPVLELDEQGVRRPAPWPRRRRRDRVLPWPQVEALCLVSRGVAARGSRVRDHLVFLSSPQAAEHARTAPKPQLVALVLTDLPGGSEHAPWLLMADPDWNVPLKDIVAEVRRHGVPIIDRRRK</sequence>
<accession>A0A1H6A066</accession>
<proteinExistence type="predicted"/>